<dbReference type="GO" id="GO:0015558">
    <property type="term" value="F:secondary active p-aminobenzoyl-glutamate transmembrane transporter activity"/>
    <property type="evidence" value="ECO:0007669"/>
    <property type="project" value="InterPro"/>
</dbReference>
<dbReference type="PANTHER" id="PTHR30282:SF1">
    <property type="entry name" value="ABGT FAMILY TRANSPORTER"/>
    <property type="match status" value="1"/>
</dbReference>
<dbReference type="KEGG" id="cprv:CYPRO_0062"/>
<evidence type="ECO:0000256" key="1">
    <source>
        <dbReference type="SAM" id="Phobius"/>
    </source>
</evidence>
<organism evidence="2 3">
    <name type="scientific">Cyclonatronum proteinivorum</name>
    <dbReference type="NCBI Taxonomy" id="1457365"/>
    <lineage>
        <taxon>Bacteria</taxon>
        <taxon>Pseudomonadati</taxon>
        <taxon>Balneolota</taxon>
        <taxon>Balneolia</taxon>
        <taxon>Balneolales</taxon>
        <taxon>Cyclonatronaceae</taxon>
        <taxon>Cyclonatronum</taxon>
    </lineage>
</organism>
<keyword evidence="1" id="KW-0812">Transmembrane</keyword>
<feature type="transmembrane region" description="Helical" evidence="1">
    <location>
        <begin position="126"/>
        <end position="159"/>
    </location>
</feature>
<feature type="transmembrane region" description="Helical" evidence="1">
    <location>
        <begin position="267"/>
        <end position="287"/>
    </location>
</feature>
<name>A0A345UFU9_9BACT</name>
<evidence type="ECO:0000313" key="2">
    <source>
        <dbReference type="EMBL" id="AXI99350.1"/>
    </source>
</evidence>
<dbReference type="PANTHER" id="PTHR30282">
    <property type="entry name" value="P-AMINOBENZOYL GLUTAMATE TRANSPORTER"/>
    <property type="match status" value="1"/>
</dbReference>
<protein>
    <submittedName>
        <fullName evidence="2">Aminobenzoyl-glutamate transport protein</fullName>
    </submittedName>
</protein>
<feature type="transmembrane region" description="Helical" evidence="1">
    <location>
        <begin position="394"/>
        <end position="415"/>
    </location>
</feature>
<feature type="transmembrane region" description="Helical" evidence="1">
    <location>
        <begin position="356"/>
        <end position="374"/>
    </location>
</feature>
<dbReference type="Proteomes" id="UP000254808">
    <property type="component" value="Chromosome"/>
</dbReference>
<dbReference type="OrthoDB" id="3314392at2"/>
<proteinExistence type="predicted"/>
<feature type="transmembrane region" description="Helical" evidence="1">
    <location>
        <begin position="32"/>
        <end position="55"/>
    </location>
</feature>
<keyword evidence="1" id="KW-1133">Transmembrane helix</keyword>
<feature type="transmembrane region" description="Helical" evidence="1">
    <location>
        <begin position="483"/>
        <end position="508"/>
    </location>
</feature>
<keyword evidence="1" id="KW-0472">Membrane</keyword>
<dbReference type="EMBL" id="CP027806">
    <property type="protein sequence ID" value="AXI99350.1"/>
    <property type="molecule type" value="Genomic_DNA"/>
</dbReference>
<sequence>MDNQTDASGKKSALQRFLDFIEVAGNKLPDPAALFFILLLIVWFLSLVLAPFDFGEVDPRTGEALRVQSQLTGVQLAAFLAGMVNTFVTFAPLGIVLVAILGVGLAENSGYINVALKKLLGVTPKALLTPMLILVAIVSHTAADAGYVLVIPLGAVIFYAAGRHPLAGIAAAFAGVSGGFSANFVPSGIDPLLMGFTQSAAQIFDPNIQLNPLNNIFFTGLSSFLIVGVGWYITDKIVEPRLQGVEVDADEEDLPKLESVSPKESRAFWAATFAMFAAIAVLVVWAIPEDSALRGPDMANPDQMSLVSFSAPLMQMIVPLIFIFFALPGIVYGYMSGTFTKSKDVIDSMSQAMGTMAYYMVMAFFCALFIDAFAESNIGILIALKGANFLQELQLPGAVTIVGIILLTAFVNLLVGSASAKWALIAPIFVPMLMGLGISPDLTQAAYRVGDSVSNIITPLLPYFPLVVVFCQKYVKSTGIGTLVSMMLPYFFIFLVTWTIFLLAYWAIGIPLGLQASFVYPAP</sequence>
<keyword evidence="3" id="KW-1185">Reference proteome</keyword>
<feature type="transmembrane region" description="Helical" evidence="1">
    <location>
        <begin position="216"/>
        <end position="234"/>
    </location>
</feature>
<dbReference type="GO" id="GO:1902604">
    <property type="term" value="P:p-aminobenzoyl-glutamate transmembrane transport"/>
    <property type="evidence" value="ECO:0007669"/>
    <property type="project" value="InterPro"/>
</dbReference>
<dbReference type="Pfam" id="PF03806">
    <property type="entry name" value="ABG_transport"/>
    <property type="match status" value="1"/>
</dbReference>
<feature type="transmembrane region" description="Helical" evidence="1">
    <location>
        <begin position="452"/>
        <end position="471"/>
    </location>
</feature>
<dbReference type="RefSeq" id="WP_114982593.1">
    <property type="nucleotide sequence ID" value="NZ_CP027806.1"/>
</dbReference>
<accession>A0A345UFU9</accession>
<dbReference type="InterPro" id="IPR004697">
    <property type="entry name" value="AbgT"/>
</dbReference>
<reference evidence="2 3" key="1">
    <citation type="submission" date="2018-03" db="EMBL/GenBank/DDBJ databases">
        <title>Phenotypic and genomic properties of Cyclonatronum proteinivorum gen. nov., sp. nov., a haloalkaliphilic bacteroidete from soda lakes possessing Na+-translocating rhodopsin.</title>
        <authorList>
            <person name="Toshchakov S.V."/>
            <person name="Korzhenkov A."/>
            <person name="Samarov N.I."/>
            <person name="Kublanov I.V."/>
            <person name="Muntyan M.S."/>
            <person name="Sorokin D.Y."/>
        </authorList>
    </citation>
    <scope>NUCLEOTIDE SEQUENCE [LARGE SCALE GENOMIC DNA]</scope>
    <source>
        <strain evidence="2 3">Omega</strain>
    </source>
</reference>
<feature type="transmembrane region" description="Helical" evidence="1">
    <location>
        <begin position="307"/>
        <end position="335"/>
    </location>
</feature>
<feature type="transmembrane region" description="Helical" evidence="1">
    <location>
        <begin position="166"/>
        <end position="185"/>
    </location>
</feature>
<evidence type="ECO:0000313" key="3">
    <source>
        <dbReference type="Proteomes" id="UP000254808"/>
    </source>
</evidence>
<feature type="transmembrane region" description="Helical" evidence="1">
    <location>
        <begin position="422"/>
        <end position="440"/>
    </location>
</feature>
<gene>
    <name evidence="2" type="ORF">CYPRO_0062</name>
</gene>
<dbReference type="AlphaFoldDB" id="A0A345UFU9"/>
<feature type="transmembrane region" description="Helical" evidence="1">
    <location>
        <begin position="76"/>
        <end position="106"/>
    </location>
</feature>